<dbReference type="OrthoDB" id="9795247at2"/>
<dbReference type="PANTHER" id="PTHR18964">
    <property type="entry name" value="ROK (REPRESSOR, ORF, KINASE) FAMILY"/>
    <property type="match status" value="1"/>
</dbReference>
<reference evidence="2 5" key="2">
    <citation type="submission" date="2019-07" db="EMBL/GenBank/DDBJ databases">
        <title>Whole genome shotgun sequence of Staphylococcus gallinarum NBRC 109767.</title>
        <authorList>
            <person name="Hosoyama A."/>
            <person name="Uohara A."/>
            <person name="Ohji S."/>
            <person name="Ichikawa N."/>
        </authorList>
    </citation>
    <scope>NUCLEOTIDE SEQUENCE [LARGE SCALE GENOMIC DNA]</scope>
    <source>
        <strain evidence="2 5">NBRC 109767</strain>
    </source>
</reference>
<dbReference type="RefSeq" id="WP_042740312.1">
    <property type="nucleotide sequence ID" value="NZ_BKAX01000004.1"/>
</dbReference>
<protein>
    <submittedName>
        <fullName evidence="2">N-acetylmannosamine kinase</fullName>
    </submittedName>
    <submittedName>
        <fullName evidence="3">ROK family protein</fullName>
        <ecNumber evidence="3">2.7.1.85</ecNumber>
    </submittedName>
</protein>
<evidence type="ECO:0000313" key="4">
    <source>
        <dbReference type="Proteomes" id="UP000255277"/>
    </source>
</evidence>
<dbReference type="InterPro" id="IPR000600">
    <property type="entry name" value="ROK"/>
</dbReference>
<dbReference type="Proteomes" id="UP000321057">
    <property type="component" value="Unassembled WGS sequence"/>
</dbReference>
<comment type="similarity">
    <text evidence="1">Belongs to the ROK (NagC/XylR) family.</text>
</comment>
<dbReference type="STRING" id="1293.SH09_14570"/>
<proteinExistence type="inferred from homology"/>
<dbReference type="GeneID" id="93844210"/>
<dbReference type="EMBL" id="BKAX01000004">
    <property type="protein sequence ID" value="GEQ05944.1"/>
    <property type="molecule type" value="Genomic_DNA"/>
</dbReference>
<dbReference type="InterPro" id="IPR043129">
    <property type="entry name" value="ATPase_NBD"/>
</dbReference>
<dbReference type="EMBL" id="UHDK01000001">
    <property type="protein sequence ID" value="SUM34929.1"/>
    <property type="molecule type" value="Genomic_DNA"/>
</dbReference>
<dbReference type="Proteomes" id="UP000255277">
    <property type="component" value="Unassembled WGS sequence"/>
</dbReference>
<accession>A0A0D0SCZ6</accession>
<keyword evidence="2" id="KW-0418">Kinase</keyword>
<dbReference type="SUPFAM" id="SSF53067">
    <property type="entry name" value="Actin-like ATPase domain"/>
    <property type="match status" value="1"/>
</dbReference>
<dbReference type="GO" id="GO:0047700">
    <property type="term" value="F:beta-glucoside kinase activity"/>
    <property type="evidence" value="ECO:0007669"/>
    <property type="project" value="UniProtKB-EC"/>
</dbReference>
<evidence type="ECO:0000313" key="5">
    <source>
        <dbReference type="Proteomes" id="UP000321057"/>
    </source>
</evidence>
<keyword evidence="3" id="KW-0808">Transferase</keyword>
<evidence type="ECO:0000256" key="1">
    <source>
        <dbReference type="ARBA" id="ARBA00006479"/>
    </source>
</evidence>
<organism evidence="3 4">
    <name type="scientific">Staphylococcus gallinarum</name>
    <dbReference type="NCBI Taxonomy" id="1293"/>
    <lineage>
        <taxon>Bacteria</taxon>
        <taxon>Bacillati</taxon>
        <taxon>Bacillota</taxon>
        <taxon>Bacilli</taxon>
        <taxon>Bacillales</taxon>
        <taxon>Staphylococcaceae</taxon>
        <taxon>Staphylococcus</taxon>
    </lineage>
</organism>
<evidence type="ECO:0000313" key="2">
    <source>
        <dbReference type="EMBL" id="GEQ05944.1"/>
    </source>
</evidence>
<evidence type="ECO:0000313" key="3">
    <source>
        <dbReference type="EMBL" id="SUM34929.1"/>
    </source>
</evidence>
<gene>
    <name evidence="3" type="primary">bglK</name>
    <name evidence="3" type="ORF">NCTC12195_04456</name>
    <name evidence="2" type="ORF">SGA02_17720</name>
</gene>
<sequence length="289" mass="31772">MISYKIAVDVGGTSIKAAVINDHQIIDHLIIPTPDNQNELIIDCVIHLVEQFKVQYNLKELNVGISTAGVVNEVNGEIVYAGPTIPNYSGTNFKNVLSPLNAKVHVYNDVNAALLGELSQYNYDYDNIFCLTIGTGIGGAFYSKIGNLYSGERHRANEIGYLLYHPEEGTNFEQRASTTALKSQLSANLNFKNINVPFIFKYAHEGNQEAQKLLNRWGQSVAEGIAQIQIIYDPGLILIGGGISAQQDKLLSFIVPHITTYLPHNYGHAVIQTMQCQNDAALFGAVAKF</sequence>
<reference evidence="3 4" key="1">
    <citation type="submission" date="2018-06" db="EMBL/GenBank/DDBJ databases">
        <authorList>
            <consortium name="Pathogen Informatics"/>
            <person name="Doyle S."/>
        </authorList>
    </citation>
    <scope>NUCLEOTIDE SEQUENCE [LARGE SCALE GENOMIC DNA]</scope>
    <source>
        <strain evidence="3 4">NCTC12195</strain>
    </source>
</reference>
<name>A0A0D0SCZ6_STAGA</name>
<dbReference type="AlphaFoldDB" id="A0A0D0SCZ6"/>
<keyword evidence="5" id="KW-1185">Reference proteome</keyword>
<dbReference type="EC" id="2.7.1.85" evidence="3"/>
<dbReference type="Gene3D" id="3.30.420.40">
    <property type="match status" value="2"/>
</dbReference>
<dbReference type="PANTHER" id="PTHR18964:SF165">
    <property type="entry name" value="BETA-GLUCOSIDE KINASE"/>
    <property type="match status" value="1"/>
</dbReference>
<dbReference type="Pfam" id="PF00480">
    <property type="entry name" value="ROK"/>
    <property type="match status" value="1"/>
</dbReference>